<comment type="caution">
    <text evidence="1">The sequence shown here is derived from an EMBL/GenBank/DDBJ whole genome shotgun (WGS) entry which is preliminary data.</text>
</comment>
<proteinExistence type="predicted"/>
<evidence type="ECO:0000313" key="1">
    <source>
        <dbReference type="EMBL" id="GAH20914.1"/>
    </source>
</evidence>
<protein>
    <recommendedName>
        <fullName evidence="2">TonB-dependent receptor-like beta-barrel domain-containing protein</fullName>
    </recommendedName>
</protein>
<evidence type="ECO:0008006" key="2">
    <source>
        <dbReference type="Google" id="ProtNLM"/>
    </source>
</evidence>
<accession>X1EUR2</accession>
<name>X1EUR2_9ZZZZ</name>
<gene>
    <name evidence="1" type="ORF">S03H2_06976</name>
</gene>
<dbReference type="AlphaFoldDB" id="X1EUR2"/>
<dbReference type="EMBL" id="BARU01003146">
    <property type="protein sequence ID" value="GAH20914.1"/>
    <property type="molecule type" value="Genomic_DNA"/>
</dbReference>
<reference evidence="1" key="1">
    <citation type="journal article" date="2014" name="Front. Microbiol.">
        <title>High frequency of phylogenetically diverse reductive dehalogenase-homologous genes in deep subseafloor sedimentary metagenomes.</title>
        <authorList>
            <person name="Kawai M."/>
            <person name="Futagami T."/>
            <person name="Toyoda A."/>
            <person name="Takaki Y."/>
            <person name="Nishi S."/>
            <person name="Hori S."/>
            <person name="Arai W."/>
            <person name="Tsubouchi T."/>
            <person name="Morono Y."/>
            <person name="Uchiyama I."/>
            <person name="Ito T."/>
            <person name="Fujiyama A."/>
            <person name="Inagaki F."/>
            <person name="Takami H."/>
        </authorList>
    </citation>
    <scope>NUCLEOTIDE SEQUENCE</scope>
    <source>
        <strain evidence="1">Expedition CK06-06</strain>
    </source>
</reference>
<organism evidence="1">
    <name type="scientific">marine sediment metagenome</name>
    <dbReference type="NCBI Taxonomy" id="412755"/>
    <lineage>
        <taxon>unclassified sequences</taxon>
        <taxon>metagenomes</taxon>
        <taxon>ecological metagenomes</taxon>
    </lineage>
</organism>
<sequence length="267" mass="30682">MFKGAPFGELFAPAEEIPAYFHDRALSLEESFYTAEVFLEIFRSFGSRIRDLFLPSYLELSVDKEFKKEGDLFDFFNSYQFRAQSTALNLFGSYGAYPLFSFYKTEEFSTAVTVAITADRAALRKSEVLLENYISLEDQEGNTFTMENRLNIELGDEAQWKDSLGLLYTRYYYPQQGIRLPYLSREIGKEGFWAHIESLDVTITGQKEKGSFHPLNLILRHETSIVFPDHGLIKGEIAVGFDHEKVLNGEKYWSLGILGAIEVRIDF</sequence>